<feature type="domain" description="2,4-diaminopentanoate dehydrogenase C-terminal" evidence="1">
    <location>
        <begin position="210"/>
        <end position="344"/>
    </location>
</feature>
<evidence type="ECO:0000259" key="1">
    <source>
        <dbReference type="Pfam" id="PF19328"/>
    </source>
</evidence>
<dbReference type="AlphaFoldDB" id="A0A5P6NE59"/>
<dbReference type="Proteomes" id="UP000325385">
    <property type="component" value="Chromosome"/>
</dbReference>
<dbReference type="CDD" id="cd24146">
    <property type="entry name" value="nat-AmDH_N_like"/>
    <property type="match status" value="1"/>
</dbReference>
<reference evidence="3" key="1">
    <citation type="submission" date="2018-09" db="EMBL/GenBank/DDBJ databases">
        <title>Nocardia yunnanensis sp. nov., an actinomycete isolated from a soil sample.</title>
        <authorList>
            <person name="Zhang J."/>
        </authorList>
    </citation>
    <scope>NUCLEOTIDE SEQUENCE [LARGE SCALE GENOMIC DNA]</scope>
    <source>
        <strain evidence="3">21-3</strain>
    </source>
</reference>
<dbReference type="EMBL" id="CP032228">
    <property type="protein sequence ID" value="QFI64282.1"/>
    <property type="molecule type" value="Genomic_DNA"/>
</dbReference>
<dbReference type="Gene3D" id="3.40.50.720">
    <property type="entry name" value="NAD(P)-binding Rossmann-like Domain"/>
    <property type="match status" value="1"/>
</dbReference>
<proteinExistence type="predicted"/>
<dbReference type="InterPro" id="IPR045760">
    <property type="entry name" value="DAP_DH_C"/>
</dbReference>
<dbReference type="SUPFAM" id="SSF51735">
    <property type="entry name" value="NAD(P)-binding Rossmann-fold domains"/>
    <property type="match status" value="1"/>
</dbReference>
<evidence type="ECO:0000313" key="2">
    <source>
        <dbReference type="EMBL" id="QFI64282.1"/>
    </source>
</evidence>
<dbReference type="Pfam" id="PF19328">
    <property type="entry name" value="DAP_DH_C"/>
    <property type="match status" value="1"/>
</dbReference>
<gene>
    <name evidence="2" type="ORF">D0Y83_14185</name>
</gene>
<evidence type="ECO:0000313" key="3">
    <source>
        <dbReference type="Proteomes" id="UP000325385"/>
    </source>
</evidence>
<sequence>MARVGEKSNMRVIQWATGSMGRTALRRIIDARELTLAGTYVYGSGKAGVDAGTLARRADTGVLATDDRAAILALDADVVVHCPRITLPYDALVEDVAALLESGKNVVSIAGFHWPDAHGDEYASRLRDAALRGGATLAGVGVNPGSVVERIALAATAMSHDLTRLSVFETVDASAMESPEFVFGLMGLNSDPQESDIREGPLGDLYGALFSEVLHFFAAELGGTVERIVPDHRLTLAERPIATAAGTIAPGRVAATEWRWTAVTDLGPELLLSILWTADPALHGDERQGHWTIRIDGRPNIRMSLDIEEPDPGKPPSRALTDATVAVAINAIPHVVAAPPGLFAFHPPAAWRQA</sequence>
<accession>A0A5P6NE59</accession>
<dbReference type="InterPro" id="IPR036291">
    <property type="entry name" value="NAD(P)-bd_dom_sf"/>
</dbReference>
<organism evidence="2 3">
    <name type="scientific">Qipengyuania flava</name>
    <dbReference type="NCBI Taxonomy" id="192812"/>
    <lineage>
        <taxon>Bacteria</taxon>
        <taxon>Pseudomonadati</taxon>
        <taxon>Pseudomonadota</taxon>
        <taxon>Alphaproteobacteria</taxon>
        <taxon>Sphingomonadales</taxon>
        <taxon>Erythrobacteraceae</taxon>
        <taxon>Qipengyuania</taxon>
    </lineage>
</organism>
<name>A0A5P6NE59_9SPHN</name>
<protein>
    <submittedName>
        <fullName evidence="2">Dihydrodipicolinate reductase</fullName>
    </submittedName>
</protein>